<feature type="compositionally biased region" description="Basic and acidic residues" evidence="7">
    <location>
        <begin position="689"/>
        <end position="705"/>
    </location>
</feature>
<feature type="zinc finger region" description="UBR-type" evidence="6">
    <location>
        <begin position="1168"/>
        <end position="1236"/>
    </location>
</feature>
<organism evidence="11 12">
    <name type="scientific">Varroa destructor</name>
    <name type="common">Honeybee mite</name>
    <dbReference type="NCBI Taxonomy" id="109461"/>
    <lineage>
        <taxon>Eukaryota</taxon>
        <taxon>Metazoa</taxon>
        <taxon>Ecdysozoa</taxon>
        <taxon>Arthropoda</taxon>
        <taxon>Chelicerata</taxon>
        <taxon>Arachnida</taxon>
        <taxon>Acari</taxon>
        <taxon>Parasitiformes</taxon>
        <taxon>Mesostigmata</taxon>
        <taxon>Gamasina</taxon>
        <taxon>Dermanyssoidea</taxon>
        <taxon>Varroidae</taxon>
        <taxon>Varroa</taxon>
    </lineage>
</organism>
<dbReference type="InterPro" id="IPR024725">
    <property type="entry name" value="UBR5_UBA"/>
</dbReference>
<dbReference type="Gene3D" id="3.30.2410.10">
    <property type="entry name" value="Hect, E3 ligase catalytic domain"/>
    <property type="match status" value="1"/>
</dbReference>
<dbReference type="GO" id="GO:0090263">
    <property type="term" value="P:positive regulation of canonical Wnt signaling pathway"/>
    <property type="evidence" value="ECO:0007669"/>
    <property type="project" value="TreeGrafter"/>
</dbReference>
<evidence type="ECO:0000256" key="2">
    <source>
        <dbReference type="ARBA" id="ARBA00022771"/>
    </source>
</evidence>
<feature type="compositionally biased region" description="Low complexity" evidence="7">
    <location>
        <begin position="2335"/>
        <end position="2352"/>
    </location>
</feature>
<dbReference type="GO" id="GO:0008270">
    <property type="term" value="F:zinc ion binding"/>
    <property type="evidence" value="ECO:0007669"/>
    <property type="project" value="UniProtKB-KW"/>
</dbReference>
<feature type="compositionally biased region" description="Polar residues" evidence="7">
    <location>
        <begin position="1911"/>
        <end position="1922"/>
    </location>
</feature>
<dbReference type="PANTHER" id="PTHR46276:SF1">
    <property type="entry name" value="E3 UBIQUITIN-PROTEIN LIGASE UBR5"/>
    <property type="match status" value="1"/>
</dbReference>
<evidence type="ECO:0000259" key="8">
    <source>
        <dbReference type="PROSITE" id="PS50237"/>
    </source>
</evidence>
<sequence>MSTLHFIAFPLPGTEDQLNDRLKEVADKLRRSAYSPPSFLHKFSSCSVVQCVVGPSHLGFLLDDGRVCRVAYSLLSDSLDLSKGPSDGAPGGGNNNGSNKGSNSQAAGGGNSASGAASSGSSKVKRTARISTGGYRPGSSGRMVMGSRSVVPATYVPEELVTQAQVVLQGKSRHLIIRELQRTNLDVNLAVNNLLSRDDEEGEDASMNEDGAGGESFVSEDLMSLLDAGGAMGGHQEHQHPAHHGVHPGHHPSVIIDPDAMFSEDMFGSPGSSAGFSRRGTRGSSSKGSAGGDNHNNPFLRANRESRQMGSGGGSSRKWLDSALKDSSSDSADLSAAGGPGASKKAKNPVWISEDVEFWPGNTKFVHIISLYSELCALSTTGQLHQWRWWSCEPFRGDMNTIVFHPKTITLNLLHERISMLDGRCARASVVTESGKVATFVDESLGPVAFRLEQQATLFNEFQGERILSIHVCSLYSCVRLESGGIYWWGVLPFSQRKKIWERMCQRSKQSKGASAGHGAEIAVDAQVCMRYSPVYHPGALAFTTANGQPRVGQLLAAAWNLPDSCQFKIIAPKAPPISGSTSGGGPSERQSSQSPADVGGSDRTEMPPPPSPASSTCSEPSPHSPMSHKRKKPARADDCDRTEEEEWALKDVVFVEDVKNVPIGRVVKVDGLYVAVKFPSKEGNSGGGDRDKTSGDGKDDPLSDCRLMRKDEVQVVRGGGSAASTRTLDCLQKTPKRVAFPDNAVQILSMAVDPRGIHVVVRGRKSNQLRYCVHNVATGRAEQDAAFPIHTASFLAADVGQVALSVNGENESLSLLRDGNACLFPLAHDCVAAIRDPVWLNLPPVRAMGMGLQALRDVAHNQKSQVAVITLLLEPQTVMSAIFKGNAEAVCQLLSNAKRDMDSEGDVSALRAILSERCDGNRNILHAAVSVSVPTSNKSNDGEQAPYDALDLLQTSSGATGNNQPLNSRKSSKRCFSISLSEMMRRAHGEPADLAGGVGGGGIQDSDNEFHLGSSARVSWGPNEDGVHVADGHPLGHHATDGLGHGVGSGVGIGVGELGVAGQGAGSAAHAGALELAKSQRGIAPLLALLQASVLRPHLHELLCARDATGQTPFMTAVSCRAYHAALLLLDAAQRCSENSRVALRQMIYPVDAPAEDSPLHVLCSNDTCSFTWTGAQHITQSIFECRTCGLTGTLCCCSECARVCHRGHDCKLKRASPTAYCDCWEKCRCRALVQGSQQARVQLLNRLIHETDLATLPNGKGETILLFLVQTVGRQSVEQRQYRPSRSRNQPPRKVTGTGAESSGGNHDMPDHDLDPPKFARRALDRMLRDWPAVRAALMAGDHRLQTSTSEEGPLTAQAGATLLDKFVQSLLVKCSMEMLDTLLATLIQQMYHDRDSGSSAAAVVTLCQPGPSTSSGSSVGPPPTESRVVAVRFVRSVVRLFTVLAAEMSPNPNRRKSRPVMFSLSGASSQPILKCKRVFQALLPLSIRELVDAAVSLMTPVRLGVARPTAHFSLLATCLDAINGSEELFLVDPPVLNSTAPLADDLSGQGAGDLRNLSSAEQDESSDPAVSNRQRSGLPPRSLPSSLGAAPGSSNSAGPSHSGAGGSGTPIRDAGGPQESDSESESERDEDALSVLSISEVRGGHHSSSQDRQAPAGNEADDDSTGETSGAEGEEDSDAGDTEEQDNDDGEHTDEPLERRPSGSMGRNNNSPTYLAPPHLQWAVRSRSELVYAAGVSASTGTTNTILTASVPLANGLVYIDANSLRRSTGNSSSASSSASAVALTAAAAAGVHGDGGVPSVTNTNVGLARTFGALIRQLTDLLAVLDESTGARYLVPGLLKVPPEVLSPEHLPSLYELVESALKPTWNWFMTVMDSTEGQLRFGCALNKRLTGGAASAGGQGISGQGTRNSGAGSSRTGGDNGESRRRSKIESAARRDFLSYTLSLLRAQSSEHLDTLPIIDVASLKHIAYVFDSMIYYLRCGNNGSSTSSAEGTDLSDVMREGSISLDPWLDNEQDMVDTDTEEKPFGTSTDRPSGDSQSNGKQTVHAGRKHSFFQRSDSTLCLGCIPPPDPFATPLAEALPLAERPQLLTPAATRLDLFGPPSRFASGSDGNNRRDSAAQLRPSLRTALEDDASWPRVTVGARQQNTGNERSQRQQGQGQPHDALLSRWHLTLELFGRVFVDDVGAEPGSIISELGGFPVKEARFRRDMEKLRGSQQRDLSLAKMERERGALLQLTFRELNQQYTNNSRRSMGGTPPLAISRVKVIFRDEPGEGSGVARSFYASFAEAVLANDNIPNLEGCQTGNRTLQYSSVSDLIQRLKSRDKDKESSATGRSSGGSSRAVGPSGSMLRVEAPAFAMATSGEPSQGNDQLSPHRKQLGARLYPRVQALRPLLAAKITGMLLEQSATQLILLLTSEESLKQRVDECVDLIASNKCAVKLEPLDLNEAGTSSALGEPMDAVPCEDNSPFFYQPGKTGFYSPRQGKCTPERLNAFRNIGRVMGLCLLQNELCPIPLSRHVLKYILNRRIGWHDLAFFDPVLYESLRQILFEAGDNKDNNKEEVIAALDLTFTIDLGQEEGGDTVELIPDGRNTHVTVHNVYDYVRRYAEYRMVKSQERALEALRTGVFDVLLNNSLEGLTAEDLRLLLNGVPEVNVQSLISYTSFIDEGKESTERTVRFKKWFWSIMEKMTSRERQDLVYFWTGSPALPASEEGFQPMPTITLRPPDDQHLPSANTCISRLYLPIYSSKHILRSKLLLAVKTKNFGFV</sequence>
<evidence type="ECO:0000256" key="5">
    <source>
        <dbReference type="PROSITE-ProRule" id="PRU00104"/>
    </source>
</evidence>
<dbReference type="FunCoup" id="A0A7M7JSK4">
    <property type="interactions" value="2247"/>
</dbReference>
<evidence type="ECO:0000259" key="10">
    <source>
        <dbReference type="PROSITE" id="PS51309"/>
    </source>
</evidence>
<evidence type="ECO:0000313" key="11">
    <source>
        <dbReference type="EnsemblMetazoa" id="XP_022656262"/>
    </source>
</evidence>
<dbReference type="Pfam" id="PF11547">
    <property type="entry name" value="E3_UbLigase_EDD"/>
    <property type="match status" value="1"/>
</dbReference>
<reference evidence="11" key="1">
    <citation type="submission" date="2021-01" db="UniProtKB">
        <authorList>
            <consortium name="EnsemblMetazoa"/>
        </authorList>
    </citation>
    <scope>IDENTIFICATION</scope>
</reference>
<feature type="region of interest" description="Disordered" evidence="7">
    <location>
        <begin position="82"/>
        <end position="144"/>
    </location>
</feature>
<dbReference type="SUPFAM" id="SSF56204">
    <property type="entry name" value="Hect, E3 ligase catalytic domain"/>
    <property type="match status" value="1"/>
</dbReference>
<dbReference type="GO" id="GO:0005634">
    <property type="term" value="C:nucleus"/>
    <property type="evidence" value="ECO:0007669"/>
    <property type="project" value="TreeGrafter"/>
</dbReference>
<feature type="region of interest" description="Disordered" evidence="7">
    <location>
        <begin position="228"/>
        <end position="322"/>
    </location>
</feature>
<dbReference type="InterPro" id="IPR009091">
    <property type="entry name" value="RCC1/BLIP-II"/>
</dbReference>
<dbReference type="GeneID" id="111248344"/>
<dbReference type="InterPro" id="IPR003126">
    <property type="entry name" value="Znf_UBR"/>
</dbReference>
<dbReference type="CDD" id="cd19675">
    <property type="entry name" value="UBR-box_UBR5"/>
    <property type="match status" value="1"/>
</dbReference>
<evidence type="ECO:0000256" key="1">
    <source>
        <dbReference type="ARBA" id="ARBA00022723"/>
    </source>
</evidence>
<feature type="compositionally biased region" description="Low complexity" evidence="7">
    <location>
        <begin position="271"/>
        <end position="288"/>
    </location>
</feature>
<dbReference type="RefSeq" id="XP_022656262.1">
    <property type="nucleotide sequence ID" value="XM_022800527.1"/>
</dbReference>
<feature type="compositionally biased region" description="Acidic residues" evidence="7">
    <location>
        <begin position="1623"/>
        <end position="1635"/>
    </location>
</feature>
<feature type="compositionally biased region" description="Low complexity" evidence="7">
    <location>
        <begin position="96"/>
        <end position="106"/>
    </location>
</feature>
<dbReference type="GO" id="GO:0034450">
    <property type="term" value="F:ubiquitin-ubiquitin ligase activity"/>
    <property type="evidence" value="ECO:0007669"/>
    <property type="project" value="TreeGrafter"/>
</dbReference>
<dbReference type="KEGG" id="vde:111248344"/>
<keyword evidence="4" id="KW-0862">Zinc</keyword>
<feature type="domain" description="PABC" evidence="10">
    <location>
        <begin position="2364"/>
        <end position="2441"/>
    </location>
</feature>
<evidence type="ECO:0000256" key="3">
    <source>
        <dbReference type="ARBA" id="ARBA00022786"/>
    </source>
</evidence>
<feature type="domain" description="HECT" evidence="8">
    <location>
        <begin position="2474"/>
        <end position="2772"/>
    </location>
</feature>
<keyword evidence="1" id="KW-0479">Metal-binding</keyword>
<dbReference type="InterPro" id="IPR047503">
    <property type="entry name" value="UBR-box_UBR5"/>
</dbReference>
<dbReference type="GO" id="GO:0043130">
    <property type="term" value="F:ubiquitin binding"/>
    <property type="evidence" value="ECO:0007669"/>
    <property type="project" value="InterPro"/>
</dbReference>
<dbReference type="Gene3D" id="3.90.1750.10">
    <property type="entry name" value="Hect, E3 ligase catalytic domains"/>
    <property type="match status" value="2"/>
</dbReference>
<dbReference type="FunFam" id="1.10.8.10:FF:000009">
    <property type="entry name" value="Putative E3 ubiquitin-protein ligase UBR5"/>
    <property type="match status" value="1"/>
</dbReference>
<feature type="region of interest" description="Disordered" evidence="7">
    <location>
        <begin position="2024"/>
        <end position="2052"/>
    </location>
</feature>
<dbReference type="Proteomes" id="UP000594260">
    <property type="component" value="Unplaced"/>
</dbReference>
<proteinExistence type="predicted"/>
<dbReference type="OrthoDB" id="298098at2759"/>
<evidence type="ECO:0000256" key="6">
    <source>
        <dbReference type="PROSITE-ProRule" id="PRU00508"/>
    </source>
</evidence>
<dbReference type="SUPFAM" id="SSF63570">
    <property type="entry name" value="PABC (PABP) domain"/>
    <property type="match status" value="1"/>
</dbReference>
<dbReference type="GO" id="GO:0005737">
    <property type="term" value="C:cytoplasm"/>
    <property type="evidence" value="ECO:0007669"/>
    <property type="project" value="TreeGrafter"/>
</dbReference>
<dbReference type="SMART" id="SM00119">
    <property type="entry name" value="HECTc"/>
    <property type="match status" value="1"/>
</dbReference>
<dbReference type="SMART" id="SM00396">
    <property type="entry name" value="ZnF_UBR1"/>
    <property type="match status" value="1"/>
</dbReference>
<dbReference type="InterPro" id="IPR002004">
    <property type="entry name" value="PABP_HYD_C"/>
</dbReference>
<evidence type="ECO:0000256" key="7">
    <source>
        <dbReference type="SAM" id="MobiDB-lite"/>
    </source>
</evidence>
<dbReference type="PROSITE" id="PS50237">
    <property type="entry name" value="HECT"/>
    <property type="match status" value="1"/>
</dbReference>
<feature type="compositionally biased region" description="Low complexity" evidence="7">
    <location>
        <begin position="1578"/>
        <end position="1605"/>
    </location>
</feature>
<feature type="region of interest" description="Disordered" evidence="7">
    <location>
        <begin position="1280"/>
        <end position="1319"/>
    </location>
</feature>
<dbReference type="Gene3D" id="1.10.1900.10">
    <property type="entry name" value="c-terminal domain of poly(a) binding protein"/>
    <property type="match status" value="1"/>
</dbReference>
<feature type="compositionally biased region" description="Acidic residues" evidence="7">
    <location>
        <begin position="1675"/>
        <end position="1695"/>
    </location>
</feature>
<dbReference type="PROSITE" id="PS51309">
    <property type="entry name" value="PABC"/>
    <property type="match status" value="1"/>
</dbReference>
<dbReference type="CDD" id="cd14423">
    <property type="entry name" value="CUE_UBR5"/>
    <property type="match status" value="1"/>
</dbReference>
<dbReference type="InterPro" id="IPR035983">
    <property type="entry name" value="Hect_E3_ubiquitin_ligase"/>
</dbReference>
<evidence type="ECO:0000259" key="9">
    <source>
        <dbReference type="PROSITE" id="PS51157"/>
    </source>
</evidence>
<feature type="region of interest" description="Disordered" evidence="7">
    <location>
        <begin position="2324"/>
        <end position="2352"/>
    </location>
</feature>
<accession>A0A7M7JSK4</accession>
<feature type="compositionally biased region" description="Polar residues" evidence="7">
    <location>
        <begin position="1280"/>
        <end position="1292"/>
    </location>
</feature>
<dbReference type="InParanoid" id="A0A7M7JSK4"/>
<feature type="region of interest" description="Disordered" evidence="7">
    <location>
        <begin position="577"/>
        <end position="639"/>
    </location>
</feature>
<dbReference type="GO" id="GO:0003723">
    <property type="term" value="F:RNA binding"/>
    <property type="evidence" value="ECO:0007669"/>
    <property type="project" value="InterPro"/>
</dbReference>
<feature type="active site" description="Glycyl thioester intermediate" evidence="5">
    <location>
        <position position="2741"/>
    </location>
</feature>
<dbReference type="InterPro" id="IPR036053">
    <property type="entry name" value="PABP-dom"/>
</dbReference>
<feature type="region of interest" description="Disordered" evidence="7">
    <location>
        <begin position="1899"/>
        <end position="1934"/>
    </location>
</feature>
<feature type="domain" description="UBR-type" evidence="9">
    <location>
        <begin position="1168"/>
        <end position="1236"/>
    </location>
</feature>
<protein>
    <recommendedName>
        <fullName evidence="13">E3 ubiquitin-protein ligase UBR5</fullName>
    </recommendedName>
</protein>
<dbReference type="EnsemblMetazoa" id="XM_022800527">
    <property type="protein sequence ID" value="XP_022656262"/>
    <property type="gene ID" value="LOC111248344"/>
</dbReference>
<feature type="compositionally biased region" description="Polar residues" evidence="7">
    <location>
        <begin position="2032"/>
        <end position="2048"/>
    </location>
</feature>
<dbReference type="Pfam" id="PF00632">
    <property type="entry name" value="HECT"/>
    <property type="match status" value="1"/>
</dbReference>
<feature type="region of interest" description="Disordered" evidence="7">
    <location>
        <begin position="1544"/>
        <end position="1717"/>
    </location>
</feature>
<dbReference type="Gene3D" id="1.10.8.10">
    <property type="entry name" value="DNA helicase RuvA subunit, C-terminal domain"/>
    <property type="match status" value="1"/>
</dbReference>
<dbReference type="PROSITE" id="PS51157">
    <property type="entry name" value="ZF_UBR"/>
    <property type="match status" value="1"/>
</dbReference>
<dbReference type="InterPro" id="IPR000569">
    <property type="entry name" value="HECT_dom"/>
</dbReference>
<keyword evidence="3 5" id="KW-0833">Ubl conjugation pathway</keyword>
<dbReference type="SMART" id="SM00517">
    <property type="entry name" value="PolyA"/>
    <property type="match status" value="1"/>
</dbReference>
<feature type="region of interest" description="Disordered" evidence="7">
    <location>
        <begin position="2098"/>
        <end position="2123"/>
    </location>
</feature>
<dbReference type="OMA" id="IRDPNWL"/>
<evidence type="ECO:0000256" key="4">
    <source>
        <dbReference type="ARBA" id="ARBA00022833"/>
    </source>
</evidence>
<dbReference type="Pfam" id="PF00658">
    <property type="entry name" value="MLLE"/>
    <property type="match status" value="1"/>
</dbReference>
<keyword evidence="12" id="KW-1185">Reference proteome</keyword>
<evidence type="ECO:0008006" key="13">
    <source>
        <dbReference type="Google" id="ProtNLM"/>
    </source>
</evidence>
<evidence type="ECO:0000313" key="12">
    <source>
        <dbReference type="Proteomes" id="UP000594260"/>
    </source>
</evidence>
<feature type="compositionally biased region" description="Basic residues" evidence="7">
    <location>
        <begin position="241"/>
        <end position="250"/>
    </location>
</feature>
<dbReference type="GO" id="GO:0000209">
    <property type="term" value="P:protein polyubiquitination"/>
    <property type="evidence" value="ECO:0007669"/>
    <property type="project" value="TreeGrafter"/>
</dbReference>
<feature type="compositionally biased region" description="Gly residues" evidence="7">
    <location>
        <begin position="1899"/>
        <end position="1908"/>
    </location>
</feature>
<dbReference type="CTD" id="41181"/>
<name>A0A7M7JSK4_VARDE</name>
<dbReference type="Gene3D" id="3.30.2160.10">
    <property type="entry name" value="Hect, E3 ligase catalytic domain"/>
    <property type="match status" value="1"/>
</dbReference>
<dbReference type="SUPFAM" id="SSF50985">
    <property type="entry name" value="RCC1/BLIP-II"/>
    <property type="match status" value="1"/>
</dbReference>
<feature type="compositionally biased region" description="Low complexity" evidence="7">
    <location>
        <begin position="113"/>
        <end position="122"/>
    </location>
</feature>
<feature type="compositionally biased region" description="Basic and acidic residues" evidence="7">
    <location>
        <begin position="1310"/>
        <end position="1319"/>
    </location>
</feature>
<feature type="region of interest" description="Disordered" evidence="7">
    <location>
        <begin position="679"/>
        <end position="705"/>
    </location>
</feature>
<keyword evidence="2" id="KW-0863">Zinc-finger</keyword>
<dbReference type="PANTHER" id="PTHR46276">
    <property type="entry name" value="E3 UBIQUITIN-PROTEIN LIGASE UBR5"/>
    <property type="match status" value="1"/>
</dbReference>
<dbReference type="FunFam" id="3.30.2410.10:FF:000008">
    <property type="entry name" value="Putative E3 ubiquitin-protein ligase UBR5"/>
    <property type="match status" value="1"/>
</dbReference>